<dbReference type="PANTHER" id="PTHR30086:SF20">
    <property type="entry name" value="ARGININE EXPORTER PROTEIN ARGO-RELATED"/>
    <property type="match status" value="1"/>
</dbReference>
<evidence type="ECO:0000313" key="7">
    <source>
        <dbReference type="EMBL" id="SEA71760.1"/>
    </source>
</evidence>
<feature type="transmembrane region" description="Helical" evidence="6">
    <location>
        <begin position="6"/>
        <end position="26"/>
    </location>
</feature>
<name>A0A1H4DH53_9BACT</name>
<evidence type="ECO:0000256" key="6">
    <source>
        <dbReference type="SAM" id="Phobius"/>
    </source>
</evidence>
<dbReference type="EMBL" id="FNQN01000010">
    <property type="protein sequence ID" value="SEA71760.1"/>
    <property type="molecule type" value="Genomic_DNA"/>
</dbReference>
<protein>
    <submittedName>
        <fullName evidence="7">L-lysine exporter family protein LysE/ArgO</fullName>
    </submittedName>
</protein>
<dbReference type="PANTHER" id="PTHR30086">
    <property type="entry name" value="ARGININE EXPORTER PROTEIN ARGO"/>
    <property type="match status" value="1"/>
</dbReference>
<feature type="transmembrane region" description="Helical" evidence="6">
    <location>
        <begin position="180"/>
        <end position="198"/>
    </location>
</feature>
<dbReference type="RefSeq" id="WP_092350187.1">
    <property type="nucleotide sequence ID" value="NZ_FNQN01000010.1"/>
</dbReference>
<evidence type="ECO:0000256" key="4">
    <source>
        <dbReference type="ARBA" id="ARBA00022989"/>
    </source>
</evidence>
<gene>
    <name evidence="7" type="ORF">SAMN05660420_02944</name>
</gene>
<keyword evidence="8" id="KW-1185">Reference proteome</keyword>
<evidence type="ECO:0000256" key="1">
    <source>
        <dbReference type="ARBA" id="ARBA00004651"/>
    </source>
</evidence>
<dbReference type="AlphaFoldDB" id="A0A1H4DH53"/>
<keyword evidence="2" id="KW-1003">Cell membrane</keyword>
<dbReference type="Proteomes" id="UP000199409">
    <property type="component" value="Unassembled WGS sequence"/>
</dbReference>
<dbReference type="STRING" id="37625.SAMN05660420_02944"/>
<comment type="subcellular location">
    <subcellularLocation>
        <location evidence="1">Cell membrane</location>
        <topology evidence="1">Multi-pass membrane protein</topology>
    </subcellularLocation>
</comment>
<feature type="transmembrane region" description="Helical" evidence="6">
    <location>
        <begin position="66"/>
        <end position="87"/>
    </location>
</feature>
<dbReference type="Pfam" id="PF01810">
    <property type="entry name" value="LysE"/>
    <property type="match status" value="1"/>
</dbReference>
<dbReference type="OrthoDB" id="5638726at2"/>
<sequence length="206" mass="22039">MLPYLQGIGIGGGLIIAIGAQNAFVLSQGVHRNFPVQTAIVCSLGDGLLIFLGVSGIGTLVASHPLLAQLATWFGALFLLCYGFRSFRAAIQGGSLDATTKQIPSRRQLFLATLALTFLNPHAYLDTFVLIGGLSGELALADRYLFGAGATTASILWFFSLSLGAGFLAPLFRKQLAWRLLDGFVCLTMWGIATSLLWPKLQPYLS</sequence>
<feature type="transmembrane region" description="Helical" evidence="6">
    <location>
        <begin position="145"/>
        <end position="168"/>
    </location>
</feature>
<feature type="transmembrane region" description="Helical" evidence="6">
    <location>
        <begin position="108"/>
        <end position="125"/>
    </location>
</feature>
<evidence type="ECO:0000256" key="2">
    <source>
        <dbReference type="ARBA" id="ARBA00022475"/>
    </source>
</evidence>
<proteinExistence type="predicted"/>
<reference evidence="7 8" key="1">
    <citation type="submission" date="2016-10" db="EMBL/GenBank/DDBJ databases">
        <authorList>
            <person name="de Groot N.N."/>
        </authorList>
    </citation>
    <scope>NUCLEOTIDE SEQUENCE [LARGE SCALE GENOMIC DNA]</scope>
    <source>
        <strain evidence="7 8">DSM 7343</strain>
    </source>
</reference>
<dbReference type="GO" id="GO:0015171">
    <property type="term" value="F:amino acid transmembrane transporter activity"/>
    <property type="evidence" value="ECO:0007669"/>
    <property type="project" value="TreeGrafter"/>
</dbReference>
<evidence type="ECO:0000256" key="5">
    <source>
        <dbReference type="ARBA" id="ARBA00023136"/>
    </source>
</evidence>
<keyword evidence="5 6" id="KW-0472">Membrane</keyword>
<feature type="transmembrane region" description="Helical" evidence="6">
    <location>
        <begin position="38"/>
        <end position="60"/>
    </location>
</feature>
<dbReference type="GO" id="GO:0005886">
    <property type="term" value="C:plasma membrane"/>
    <property type="evidence" value="ECO:0007669"/>
    <property type="project" value="UniProtKB-SubCell"/>
</dbReference>
<evidence type="ECO:0000313" key="8">
    <source>
        <dbReference type="Proteomes" id="UP000199409"/>
    </source>
</evidence>
<accession>A0A1H4DH53</accession>
<organism evidence="7 8">
    <name type="scientific">Desulfuromusa kysingii</name>
    <dbReference type="NCBI Taxonomy" id="37625"/>
    <lineage>
        <taxon>Bacteria</taxon>
        <taxon>Pseudomonadati</taxon>
        <taxon>Thermodesulfobacteriota</taxon>
        <taxon>Desulfuromonadia</taxon>
        <taxon>Desulfuromonadales</taxon>
        <taxon>Geopsychrobacteraceae</taxon>
        <taxon>Desulfuromusa</taxon>
    </lineage>
</organism>
<keyword evidence="3 6" id="KW-0812">Transmembrane</keyword>
<dbReference type="InterPro" id="IPR001123">
    <property type="entry name" value="LeuE-type"/>
</dbReference>
<keyword evidence="4 6" id="KW-1133">Transmembrane helix</keyword>
<evidence type="ECO:0000256" key="3">
    <source>
        <dbReference type="ARBA" id="ARBA00022692"/>
    </source>
</evidence>